<dbReference type="EMBL" id="JNBR01002229">
    <property type="protein sequence ID" value="OQR83327.1"/>
    <property type="molecule type" value="Genomic_DNA"/>
</dbReference>
<dbReference type="Pfam" id="PF14977">
    <property type="entry name" value="FAM194"/>
    <property type="match status" value="1"/>
</dbReference>
<dbReference type="AlphaFoldDB" id="A0A1V9YCB1"/>
<dbReference type="InterPro" id="IPR029281">
    <property type="entry name" value="FAM194_C"/>
</dbReference>
<evidence type="ECO:0000259" key="2">
    <source>
        <dbReference type="Pfam" id="PF14977"/>
    </source>
</evidence>
<proteinExistence type="predicted"/>
<reference evidence="3 4" key="1">
    <citation type="journal article" date="2014" name="Genome Biol. Evol.">
        <title>The secreted proteins of Achlya hypogyna and Thraustotheca clavata identify the ancestral oomycete secretome and reveal gene acquisitions by horizontal gene transfer.</title>
        <authorList>
            <person name="Misner I."/>
            <person name="Blouin N."/>
            <person name="Leonard G."/>
            <person name="Richards T.A."/>
            <person name="Lane C.E."/>
        </authorList>
    </citation>
    <scope>NUCLEOTIDE SEQUENCE [LARGE SCALE GENOMIC DNA]</scope>
    <source>
        <strain evidence="3 4">ATCC 48635</strain>
    </source>
</reference>
<feature type="domain" description="FAM194 C-terminal" evidence="2">
    <location>
        <begin position="7"/>
        <end position="126"/>
    </location>
</feature>
<sequence length="436" mass="48652">MPDSLDPDGCGVIRYGSGAVLAIISRVDGTKSGQFFDDVRTDGEPPQLLAGFRFGGGGFANYRSGQQRFVCTADDVLVAGEDGEIISHFRWDKAQVTAPLPKPIELQLNSVMTLRCTSQANMGLTIKLHGLLVLELGRPVRESYLNKVRSRRVDGSLELDIPRPTLVERQRNTEETPTKKAQRYNWHLPRVSASGREVDHVHVRSHLQSVVDTNKSLVLRLRSYTTSIGHHVQDEVALQRSIPTRSFFSPIKRQQSYVPSAKVPKPQPQPKTLPRLHPRFLDQLVQRMRSTQLLVVLCSDLSTTDCIHAERMLAKIEHVWAADDAAGGRSGVDDDGLRPHSAFEDPAPDRIGGSKRIVLADCSTSNLLGGRHNFRVYPMYLMYYGGQLGFCSNTFNGFGRAEADFFAQVKATTRNCQRNQFLPPTFRFPSLDDPTK</sequence>
<evidence type="ECO:0000313" key="4">
    <source>
        <dbReference type="Proteomes" id="UP000243579"/>
    </source>
</evidence>
<dbReference type="OrthoDB" id="68166at2759"/>
<comment type="caution">
    <text evidence="3">The sequence shown here is derived from an EMBL/GenBank/DDBJ whole genome shotgun (WGS) entry which is preliminary data.</text>
</comment>
<evidence type="ECO:0000313" key="3">
    <source>
        <dbReference type="EMBL" id="OQR83327.1"/>
    </source>
</evidence>
<accession>A0A1V9YCB1</accession>
<protein>
    <recommendedName>
        <fullName evidence="2">FAM194 C-terminal domain-containing protein</fullName>
    </recommendedName>
</protein>
<dbReference type="Proteomes" id="UP000243579">
    <property type="component" value="Unassembled WGS sequence"/>
</dbReference>
<name>A0A1V9YCB1_ACHHY</name>
<keyword evidence="4" id="KW-1185">Reference proteome</keyword>
<gene>
    <name evidence="3" type="ORF">ACHHYP_14836</name>
</gene>
<dbReference type="STRING" id="1202772.A0A1V9YCB1"/>
<evidence type="ECO:0000256" key="1">
    <source>
        <dbReference type="SAM" id="MobiDB-lite"/>
    </source>
</evidence>
<organism evidence="3 4">
    <name type="scientific">Achlya hypogyna</name>
    <name type="common">Oomycete</name>
    <name type="synonym">Protoachlya hypogyna</name>
    <dbReference type="NCBI Taxonomy" id="1202772"/>
    <lineage>
        <taxon>Eukaryota</taxon>
        <taxon>Sar</taxon>
        <taxon>Stramenopiles</taxon>
        <taxon>Oomycota</taxon>
        <taxon>Saprolegniomycetes</taxon>
        <taxon>Saprolegniales</taxon>
        <taxon>Achlyaceae</taxon>
        <taxon>Achlya</taxon>
    </lineage>
</organism>
<feature type="region of interest" description="Disordered" evidence="1">
    <location>
        <begin position="255"/>
        <end position="275"/>
    </location>
</feature>